<dbReference type="AlphaFoldDB" id="A0A316AQ33"/>
<dbReference type="Pfam" id="PF01227">
    <property type="entry name" value="GTP_cyclohydroI"/>
    <property type="match status" value="1"/>
</dbReference>
<protein>
    <recommendedName>
        <fullName evidence="5">GTP cyclohydrolase 1</fullName>
        <ecNumber evidence="5">3.5.4.16</ecNumber>
    </recommendedName>
    <alternativeName>
        <fullName evidence="5">GTP cyclohydrolase I</fullName>
        <shortName evidence="5">GTP-CH-I</shortName>
    </alternativeName>
</protein>
<keyword evidence="5" id="KW-0479">Metal-binding</keyword>
<evidence type="ECO:0000259" key="6">
    <source>
        <dbReference type="Pfam" id="PF01227"/>
    </source>
</evidence>
<evidence type="ECO:0000256" key="2">
    <source>
        <dbReference type="ARBA" id="ARBA00005080"/>
    </source>
</evidence>
<dbReference type="HAMAP" id="MF_00223">
    <property type="entry name" value="FolE"/>
    <property type="match status" value="1"/>
</dbReference>
<feature type="binding site" evidence="5">
    <location>
        <position position="79"/>
    </location>
    <ligand>
        <name>Zn(2+)</name>
        <dbReference type="ChEBI" id="CHEBI:29105"/>
    </ligand>
</feature>
<dbReference type="FunFam" id="3.30.1130.10:FF:000001">
    <property type="entry name" value="GTP cyclohydrolase 1"/>
    <property type="match status" value="1"/>
</dbReference>
<comment type="pathway">
    <text evidence="2 5">Cofactor biosynthesis; 7,8-dihydroneopterin triphosphate biosynthesis; 7,8-dihydroneopterin triphosphate from GTP: step 1/1.</text>
</comment>
<dbReference type="EMBL" id="UHJJ01000001">
    <property type="protein sequence ID" value="SUQ12475.1"/>
    <property type="molecule type" value="Genomic_DNA"/>
</dbReference>
<feature type="domain" description="GTP cyclohydrolase I" evidence="6">
    <location>
        <begin position="9"/>
        <end position="182"/>
    </location>
</feature>
<dbReference type="GO" id="GO:0006729">
    <property type="term" value="P:tetrahydrobiopterin biosynthetic process"/>
    <property type="evidence" value="ECO:0007669"/>
    <property type="project" value="TreeGrafter"/>
</dbReference>
<comment type="similarity">
    <text evidence="5">Belongs to the GTP cyclohydrolase I family.</text>
</comment>
<keyword evidence="8" id="KW-1185">Reference proteome</keyword>
<dbReference type="Proteomes" id="UP000254051">
    <property type="component" value="Unassembled WGS sequence"/>
</dbReference>
<dbReference type="NCBIfam" id="TIGR00063">
    <property type="entry name" value="folE"/>
    <property type="match status" value="1"/>
</dbReference>
<dbReference type="InterPro" id="IPR020602">
    <property type="entry name" value="GTP_CycHdrlase_I_dom"/>
</dbReference>
<dbReference type="GO" id="GO:0003934">
    <property type="term" value="F:GTP cyclohydrolase I activity"/>
    <property type="evidence" value="ECO:0007669"/>
    <property type="project" value="UniProtKB-UniRule"/>
</dbReference>
<dbReference type="FunFam" id="1.10.286.10:FF:000001">
    <property type="entry name" value="GTP cyclohydrolase 1"/>
    <property type="match status" value="1"/>
</dbReference>
<dbReference type="PANTHER" id="PTHR11109">
    <property type="entry name" value="GTP CYCLOHYDROLASE I"/>
    <property type="match status" value="1"/>
</dbReference>
<reference evidence="8" key="1">
    <citation type="submission" date="2017-07" db="EMBL/GenBank/DDBJ databases">
        <authorList>
            <person name="Varghese N."/>
            <person name="Submissions S."/>
        </authorList>
    </citation>
    <scope>NUCLEOTIDE SEQUENCE [LARGE SCALE GENOMIC DNA]</scope>
    <source>
        <strain evidence="8">NLAE-zl-C134</strain>
    </source>
</reference>
<evidence type="ECO:0000313" key="7">
    <source>
        <dbReference type="EMBL" id="SUQ12475.1"/>
    </source>
</evidence>
<evidence type="ECO:0000256" key="5">
    <source>
        <dbReference type="HAMAP-Rule" id="MF_00223"/>
    </source>
</evidence>
<dbReference type="GO" id="GO:0006730">
    <property type="term" value="P:one-carbon metabolic process"/>
    <property type="evidence" value="ECO:0007669"/>
    <property type="project" value="UniProtKB-UniRule"/>
</dbReference>
<dbReference type="GO" id="GO:0008270">
    <property type="term" value="F:zinc ion binding"/>
    <property type="evidence" value="ECO:0007669"/>
    <property type="project" value="UniProtKB-UniRule"/>
</dbReference>
<dbReference type="GO" id="GO:0046654">
    <property type="term" value="P:tetrahydrofolate biosynthetic process"/>
    <property type="evidence" value="ECO:0007669"/>
    <property type="project" value="UniProtKB-UniRule"/>
</dbReference>
<evidence type="ECO:0000256" key="3">
    <source>
        <dbReference type="ARBA" id="ARBA00022563"/>
    </source>
</evidence>
<name>A0A316AQ33_9FIRM</name>
<dbReference type="UniPathway" id="UPA00848">
    <property type="reaction ID" value="UER00151"/>
</dbReference>
<keyword evidence="4 5" id="KW-0378">Hydrolase</keyword>
<dbReference type="Gene3D" id="3.30.1130.10">
    <property type="match status" value="1"/>
</dbReference>
<evidence type="ECO:0000313" key="8">
    <source>
        <dbReference type="Proteomes" id="UP000254051"/>
    </source>
</evidence>
<dbReference type="InterPro" id="IPR043133">
    <property type="entry name" value="GTP-CH-I_C/QueF"/>
</dbReference>
<evidence type="ECO:0000256" key="4">
    <source>
        <dbReference type="ARBA" id="ARBA00022801"/>
    </source>
</evidence>
<feature type="binding site" evidence="5">
    <location>
        <position position="76"/>
    </location>
    <ligand>
        <name>Zn(2+)</name>
        <dbReference type="ChEBI" id="CHEBI:29105"/>
    </ligand>
</feature>
<dbReference type="EC" id="3.5.4.16" evidence="5"/>
<accession>A0A316AQ33</accession>
<dbReference type="InterPro" id="IPR001474">
    <property type="entry name" value="GTP_CycHdrlase_I"/>
</dbReference>
<comment type="subunit">
    <text evidence="5">Homopolymer.</text>
</comment>
<dbReference type="GO" id="GO:0005737">
    <property type="term" value="C:cytoplasm"/>
    <property type="evidence" value="ECO:0007669"/>
    <property type="project" value="TreeGrafter"/>
</dbReference>
<dbReference type="PROSITE" id="PS00859">
    <property type="entry name" value="GTP_CYCLOHYDROL_1_1"/>
    <property type="match status" value="1"/>
</dbReference>
<dbReference type="InterPro" id="IPR018234">
    <property type="entry name" value="GTP_CycHdrlase_I_CS"/>
</dbReference>
<dbReference type="NCBIfam" id="NF006825">
    <property type="entry name" value="PRK09347.1-2"/>
    <property type="match status" value="1"/>
</dbReference>
<proteinExistence type="inferred from homology"/>
<keyword evidence="5" id="KW-0547">Nucleotide-binding</keyword>
<dbReference type="InterPro" id="IPR043134">
    <property type="entry name" value="GTP-CH-I_N"/>
</dbReference>
<sequence length="183" mass="20540">MMNQEKIMQGIKLLLEGIGEDVNREGLLETPDRIARMYEEICGGMEEDAAKHLGKTFSVSTNEIVVEKDITFYSTCEHHLLPFYGKAHIAYIPDGKVVGLSKLAKTVEVFAKRLQLQEQLTVQIADALVENLNPKGVLVMLEAEHMCMTMRGIKKPGSKTVTVAKRGEFQNNPELVNLFFQMV</sequence>
<dbReference type="PANTHER" id="PTHR11109:SF7">
    <property type="entry name" value="GTP CYCLOHYDROLASE 1"/>
    <property type="match status" value="1"/>
</dbReference>
<dbReference type="SUPFAM" id="SSF55620">
    <property type="entry name" value="Tetrahydrobiopterin biosynthesis enzymes-like"/>
    <property type="match status" value="1"/>
</dbReference>
<dbReference type="NCBIfam" id="NF006826">
    <property type="entry name" value="PRK09347.1-3"/>
    <property type="match status" value="1"/>
</dbReference>
<dbReference type="RefSeq" id="WP_109708494.1">
    <property type="nucleotide sequence ID" value="NZ_QGDS01000001.1"/>
</dbReference>
<organism evidence="7 8">
    <name type="scientific">Faecalicatena contorta</name>
    <dbReference type="NCBI Taxonomy" id="39482"/>
    <lineage>
        <taxon>Bacteria</taxon>
        <taxon>Bacillati</taxon>
        <taxon>Bacillota</taxon>
        <taxon>Clostridia</taxon>
        <taxon>Lachnospirales</taxon>
        <taxon>Lachnospiraceae</taxon>
        <taxon>Faecalicatena</taxon>
    </lineage>
</organism>
<dbReference type="GO" id="GO:0005525">
    <property type="term" value="F:GTP binding"/>
    <property type="evidence" value="ECO:0007669"/>
    <property type="project" value="UniProtKB-KW"/>
</dbReference>
<feature type="binding site" evidence="5">
    <location>
        <position position="147"/>
    </location>
    <ligand>
        <name>Zn(2+)</name>
        <dbReference type="ChEBI" id="CHEBI:29105"/>
    </ligand>
</feature>
<dbReference type="Gene3D" id="1.10.286.10">
    <property type="match status" value="1"/>
</dbReference>
<keyword evidence="5" id="KW-0342">GTP-binding</keyword>
<evidence type="ECO:0000256" key="1">
    <source>
        <dbReference type="ARBA" id="ARBA00001052"/>
    </source>
</evidence>
<dbReference type="OrthoDB" id="9801207at2"/>
<keyword evidence="3 5" id="KW-0554">One-carbon metabolism</keyword>
<keyword evidence="5" id="KW-0862">Zinc</keyword>
<gene>
    <name evidence="5" type="primary">folE</name>
    <name evidence="7" type="ORF">SAMN05216529_101371</name>
</gene>
<comment type="catalytic activity">
    <reaction evidence="1 5">
        <text>GTP + H2O = 7,8-dihydroneopterin 3'-triphosphate + formate + H(+)</text>
        <dbReference type="Rhea" id="RHEA:17473"/>
        <dbReference type="ChEBI" id="CHEBI:15377"/>
        <dbReference type="ChEBI" id="CHEBI:15378"/>
        <dbReference type="ChEBI" id="CHEBI:15740"/>
        <dbReference type="ChEBI" id="CHEBI:37565"/>
        <dbReference type="ChEBI" id="CHEBI:58462"/>
        <dbReference type="EC" id="3.5.4.16"/>
    </reaction>
</comment>